<dbReference type="Gene3D" id="1.10.10.10">
    <property type="entry name" value="Winged helix-like DNA-binding domain superfamily/Winged helix DNA-binding domain"/>
    <property type="match status" value="1"/>
</dbReference>
<proteinExistence type="predicted"/>
<dbReference type="SMART" id="SM00345">
    <property type="entry name" value="HTH_GNTR"/>
    <property type="match status" value="1"/>
</dbReference>
<dbReference type="InterPro" id="IPR011711">
    <property type="entry name" value="GntR_C"/>
</dbReference>
<reference evidence="6 7" key="1">
    <citation type="submission" date="2019-07" db="EMBL/GenBank/DDBJ databases">
        <title>Qingshengfaniella alkalisoli gen. nov., sp. nov., isolated from saline soil.</title>
        <authorList>
            <person name="Xu L."/>
            <person name="Huang X.-X."/>
            <person name="Sun J.-Q."/>
        </authorList>
    </citation>
    <scope>NUCLEOTIDE SEQUENCE [LARGE SCALE GENOMIC DNA]</scope>
    <source>
        <strain evidence="6 7">DSM 27279</strain>
    </source>
</reference>
<feature type="region of interest" description="Disordered" evidence="4">
    <location>
        <begin position="35"/>
        <end position="96"/>
    </location>
</feature>
<evidence type="ECO:0000256" key="1">
    <source>
        <dbReference type="ARBA" id="ARBA00023015"/>
    </source>
</evidence>
<keyword evidence="2" id="KW-0238">DNA-binding</keyword>
<keyword evidence="3" id="KW-0804">Transcription</keyword>
<protein>
    <submittedName>
        <fullName evidence="6">GntR family transcriptional regulator</fullName>
    </submittedName>
</protein>
<dbReference type="GO" id="GO:0003677">
    <property type="term" value="F:DNA binding"/>
    <property type="evidence" value="ECO:0007669"/>
    <property type="project" value="UniProtKB-KW"/>
</dbReference>
<feature type="compositionally biased region" description="Basic residues" evidence="4">
    <location>
        <begin position="58"/>
        <end position="69"/>
    </location>
</feature>
<dbReference type="SUPFAM" id="SSF48008">
    <property type="entry name" value="GntR ligand-binding domain-like"/>
    <property type="match status" value="1"/>
</dbReference>
<dbReference type="PANTHER" id="PTHR43537">
    <property type="entry name" value="TRANSCRIPTIONAL REGULATOR, GNTR FAMILY"/>
    <property type="match status" value="1"/>
</dbReference>
<dbReference type="Pfam" id="PF07729">
    <property type="entry name" value="FCD"/>
    <property type="match status" value="1"/>
</dbReference>
<dbReference type="EMBL" id="VLTJ01000031">
    <property type="protein sequence ID" value="TSH92031.1"/>
    <property type="molecule type" value="Genomic_DNA"/>
</dbReference>
<dbReference type="PANTHER" id="PTHR43537:SF49">
    <property type="entry name" value="TRANSCRIPTIONAL REGULATORY PROTEIN"/>
    <property type="match status" value="1"/>
</dbReference>
<evidence type="ECO:0000256" key="3">
    <source>
        <dbReference type="ARBA" id="ARBA00023163"/>
    </source>
</evidence>
<dbReference type="InterPro" id="IPR008920">
    <property type="entry name" value="TF_FadR/GntR_C"/>
</dbReference>
<gene>
    <name evidence="6" type="ORF">FOZ76_17500</name>
</gene>
<keyword evidence="7" id="KW-1185">Reference proteome</keyword>
<dbReference type="Gene3D" id="1.20.120.530">
    <property type="entry name" value="GntR ligand-binding domain-like"/>
    <property type="match status" value="1"/>
</dbReference>
<dbReference type="AlphaFoldDB" id="A0A556AGM5"/>
<sequence length="358" mass="39299">MCTPSARSGWTSSGRTTSGWNDRVGRRCALCRHSRHRGGPCAQGRRGAEGTSTGHARTLTKQRPHRLRASSHTPELRLDISIPASHNGPQLPASDCEPLMSTASSDTASDLIRERLKDDIVHARLWPGMTLDEKALAEQYGVSRTPVRDALLQLSALGFVRIVPRVGIFVAELDADTLADMFETLAHLEGLCAGLAARRIDADGRAALQRAHRAAQPQRARRRADGYDDANTAFHEVIYRSAGNDYLASQLRLLRQRTHPYRMRHFGETDRMAASCREHAAIVQAILDGDEAAAQRAATRHVVQGRADFSGFAARFPAGLFQPAPPRCGTGHDRYVMPSPWMRPPHAPPGLRLRTPAV</sequence>
<dbReference type="Pfam" id="PF00392">
    <property type="entry name" value="GntR"/>
    <property type="match status" value="1"/>
</dbReference>
<evidence type="ECO:0000259" key="5">
    <source>
        <dbReference type="PROSITE" id="PS50949"/>
    </source>
</evidence>
<dbReference type="InterPro" id="IPR036388">
    <property type="entry name" value="WH-like_DNA-bd_sf"/>
</dbReference>
<dbReference type="InterPro" id="IPR000524">
    <property type="entry name" value="Tscrpt_reg_HTH_GntR"/>
</dbReference>
<organism evidence="6 7">
    <name type="scientific">Verticiella sediminum</name>
    <dbReference type="NCBI Taxonomy" id="1247510"/>
    <lineage>
        <taxon>Bacteria</taxon>
        <taxon>Pseudomonadati</taxon>
        <taxon>Pseudomonadota</taxon>
        <taxon>Betaproteobacteria</taxon>
        <taxon>Burkholderiales</taxon>
        <taxon>Alcaligenaceae</taxon>
        <taxon>Verticiella</taxon>
    </lineage>
</organism>
<name>A0A556AGM5_9BURK</name>
<comment type="caution">
    <text evidence="6">The sequence shown here is derived from an EMBL/GenBank/DDBJ whole genome shotgun (WGS) entry which is preliminary data.</text>
</comment>
<dbReference type="SUPFAM" id="SSF46785">
    <property type="entry name" value="Winged helix' DNA-binding domain"/>
    <property type="match status" value="1"/>
</dbReference>
<feature type="domain" description="HTH gntR-type" evidence="5">
    <location>
        <begin position="106"/>
        <end position="173"/>
    </location>
</feature>
<keyword evidence="1" id="KW-0805">Transcription regulation</keyword>
<dbReference type="CDD" id="cd07377">
    <property type="entry name" value="WHTH_GntR"/>
    <property type="match status" value="1"/>
</dbReference>
<dbReference type="Proteomes" id="UP000318405">
    <property type="component" value="Unassembled WGS sequence"/>
</dbReference>
<evidence type="ECO:0000313" key="6">
    <source>
        <dbReference type="EMBL" id="TSH92031.1"/>
    </source>
</evidence>
<accession>A0A556AGM5</accession>
<dbReference type="PROSITE" id="PS50949">
    <property type="entry name" value="HTH_GNTR"/>
    <property type="match status" value="1"/>
</dbReference>
<dbReference type="OrthoDB" id="5343379at2"/>
<dbReference type="PRINTS" id="PR00035">
    <property type="entry name" value="HTHGNTR"/>
</dbReference>
<dbReference type="GO" id="GO:0003700">
    <property type="term" value="F:DNA-binding transcription factor activity"/>
    <property type="evidence" value="ECO:0007669"/>
    <property type="project" value="InterPro"/>
</dbReference>
<dbReference type="SMART" id="SM00895">
    <property type="entry name" value="FCD"/>
    <property type="match status" value="1"/>
</dbReference>
<evidence type="ECO:0000313" key="7">
    <source>
        <dbReference type="Proteomes" id="UP000318405"/>
    </source>
</evidence>
<evidence type="ECO:0000256" key="2">
    <source>
        <dbReference type="ARBA" id="ARBA00023125"/>
    </source>
</evidence>
<dbReference type="InterPro" id="IPR036390">
    <property type="entry name" value="WH_DNA-bd_sf"/>
</dbReference>
<evidence type="ECO:0000256" key="4">
    <source>
        <dbReference type="SAM" id="MobiDB-lite"/>
    </source>
</evidence>